<evidence type="ECO:0000256" key="3">
    <source>
        <dbReference type="ARBA" id="ARBA00022806"/>
    </source>
</evidence>
<dbReference type="Pfam" id="PF13361">
    <property type="entry name" value="UvrD_C"/>
    <property type="match status" value="1"/>
</dbReference>
<evidence type="ECO:0000313" key="7">
    <source>
        <dbReference type="EMBL" id="KAK8983852.1"/>
    </source>
</evidence>
<keyword evidence="1" id="KW-0547">Nucleotide-binding</keyword>
<gene>
    <name evidence="7" type="ORF">V6N11_009635</name>
</gene>
<keyword evidence="2" id="KW-0378">Hydrolase</keyword>
<dbReference type="CDD" id="cd18807">
    <property type="entry name" value="SF1_C_UvrD"/>
    <property type="match status" value="1"/>
</dbReference>
<reference evidence="7 8" key="1">
    <citation type="journal article" date="2024" name="G3 (Bethesda)">
        <title>Genome assembly of Hibiscus sabdariffa L. provides insights into metabolisms of medicinal natural products.</title>
        <authorList>
            <person name="Kim T."/>
        </authorList>
    </citation>
    <scope>NUCLEOTIDE SEQUENCE [LARGE SCALE GENOMIC DNA]</scope>
    <source>
        <strain evidence="7">TK-2024</strain>
        <tissue evidence="7">Old leaves</tissue>
    </source>
</reference>
<dbReference type="InterPro" id="IPR014017">
    <property type="entry name" value="DNA_helicase_UvrD-like_C"/>
</dbReference>
<dbReference type="Gene3D" id="1.10.486.10">
    <property type="entry name" value="PCRA, domain 4"/>
    <property type="match status" value="1"/>
</dbReference>
<comment type="caution">
    <text evidence="7">The sequence shown here is derived from an EMBL/GenBank/DDBJ whole genome shotgun (WGS) entry which is preliminary data.</text>
</comment>
<feature type="domain" description="UvrD-like helicase C-terminal" evidence="6">
    <location>
        <begin position="84"/>
        <end position="396"/>
    </location>
</feature>
<dbReference type="PANTHER" id="PTHR11070:SF61">
    <property type="entry name" value="DNA 3'-5' HELICASE"/>
    <property type="match status" value="1"/>
</dbReference>
<name>A0ABR2P6I9_9ROSI</name>
<feature type="region of interest" description="Disordered" evidence="5">
    <location>
        <begin position="1"/>
        <end position="25"/>
    </location>
</feature>
<proteinExistence type="predicted"/>
<dbReference type="SUPFAM" id="SSF52540">
    <property type="entry name" value="P-loop containing nucleoside triphosphate hydrolases"/>
    <property type="match status" value="1"/>
</dbReference>
<keyword evidence="4" id="KW-0067">ATP-binding</keyword>
<organism evidence="7 8">
    <name type="scientific">Hibiscus sabdariffa</name>
    <name type="common">roselle</name>
    <dbReference type="NCBI Taxonomy" id="183260"/>
    <lineage>
        <taxon>Eukaryota</taxon>
        <taxon>Viridiplantae</taxon>
        <taxon>Streptophyta</taxon>
        <taxon>Embryophyta</taxon>
        <taxon>Tracheophyta</taxon>
        <taxon>Spermatophyta</taxon>
        <taxon>Magnoliopsida</taxon>
        <taxon>eudicotyledons</taxon>
        <taxon>Gunneridae</taxon>
        <taxon>Pentapetalae</taxon>
        <taxon>rosids</taxon>
        <taxon>malvids</taxon>
        <taxon>Malvales</taxon>
        <taxon>Malvaceae</taxon>
        <taxon>Malvoideae</taxon>
        <taxon>Hibiscus</taxon>
    </lineage>
</organism>
<dbReference type="InterPro" id="IPR000212">
    <property type="entry name" value="DNA_helicase_UvrD/REP"/>
</dbReference>
<dbReference type="PROSITE" id="PS51217">
    <property type="entry name" value="UVRD_HELICASE_CTER"/>
    <property type="match status" value="1"/>
</dbReference>
<dbReference type="EMBL" id="JBBPBN010000079">
    <property type="protein sequence ID" value="KAK8983852.1"/>
    <property type="molecule type" value="Genomic_DNA"/>
</dbReference>
<evidence type="ECO:0000256" key="1">
    <source>
        <dbReference type="ARBA" id="ARBA00022741"/>
    </source>
</evidence>
<evidence type="ECO:0000256" key="2">
    <source>
        <dbReference type="ARBA" id="ARBA00022801"/>
    </source>
</evidence>
<evidence type="ECO:0000256" key="5">
    <source>
        <dbReference type="SAM" id="MobiDB-lite"/>
    </source>
</evidence>
<keyword evidence="8" id="KW-1185">Reference proteome</keyword>
<dbReference type="Gene3D" id="3.40.50.300">
    <property type="entry name" value="P-loop containing nucleotide triphosphate hydrolases"/>
    <property type="match status" value="1"/>
</dbReference>
<evidence type="ECO:0000256" key="4">
    <source>
        <dbReference type="ARBA" id="ARBA00022840"/>
    </source>
</evidence>
<sequence length="682" mass="78304">MSKENVSFTPLSHSTNNTPQLQTPRISHNFRAAKPFIDRKRAREDAYFHRQFPYGYNDGRESKLPDSNTGIKRIRLVRNYRSTRCIVEAASHLIQNNSKRCLSKNCLSENAYGSKITIKECYNEDAQCAFVVDKILETASNSTVGSSSYGNIAILYRRQVSGKVFQTTLRNRKIPFNLHGVAFYRKKVVRAIIAMLKTALPACDDSPYHKVFKALLPFEKEEKKRVIEHIEKITACRKCSFISAACDIFNAKISGTFKRSQLTQGRKVLKTLEMISNLVHREQSISAVITSVSNMIPQKYLLEQRAVIDVDGGKLLNEDNDIRSVLEYLLDDVSDFLSTQSTDRKEKREAGEEKGCVSTINYFIDYITDRERENFRSRRHDNENSVTLTTIHQSKGLEWDTVFIVKANESEIPLLNELNGAAAENGTLLEEERRLLYVAMTRARQKLFILYVTMDSNWQMLQPSRFLKEIPDHLREIQAEVTRNDLKTTYEVSTKGTAQFSTDLPSEKQSSEANMVQNNFSDARDTASKETVESVEACNGTDFLRRFGVEERSIISHLFHQWAKKQAFQEPRRLLDKSLIMGPYLVDSAFEEVLRELRSCLNIEEALHYAQYVVKWEQIPTDKRAHLMREKQEHFQKLRMEKSMGSSAATPKQIAYLQSLGCTVSPSSRLHASRLIEQYKSL</sequence>
<dbReference type="PANTHER" id="PTHR11070">
    <property type="entry name" value="UVRD / RECB / PCRA DNA HELICASE FAMILY MEMBER"/>
    <property type="match status" value="1"/>
</dbReference>
<dbReference type="InterPro" id="IPR027417">
    <property type="entry name" value="P-loop_NTPase"/>
</dbReference>
<protein>
    <recommendedName>
        <fullName evidence="6">UvrD-like helicase C-terminal domain-containing protein</fullName>
    </recommendedName>
</protein>
<accession>A0ABR2P6I9</accession>
<evidence type="ECO:0000313" key="8">
    <source>
        <dbReference type="Proteomes" id="UP001396334"/>
    </source>
</evidence>
<evidence type="ECO:0000259" key="6">
    <source>
        <dbReference type="PROSITE" id="PS51217"/>
    </source>
</evidence>
<keyword evidence="3" id="KW-0347">Helicase</keyword>
<dbReference type="Proteomes" id="UP001396334">
    <property type="component" value="Unassembled WGS sequence"/>
</dbReference>